<comment type="pathway">
    <text evidence="1">Lipid metabolism.</text>
</comment>
<dbReference type="PANTHER" id="PTHR45780:SF1">
    <property type="entry name" value="ETHANOLAMINE-PHOSPHATE CYTIDYLYLTRANSFERASE"/>
    <property type="match status" value="1"/>
</dbReference>
<name>A0A7S2Q2S7_9DINO</name>
<feature type="transmembrane region" description="Helical" evidence="5">
    <location>
        <begin position="90"/>
        <end position="109"/>
    </location>
</feature>
<gene>
    <name evidence="7" type="ORF">BRAN1462_LOCUS50142</name>
</gene>
<dbReference type="GO" id="GO:0006646">
    <property type="term" value="P:phosphatidylethanolamine biosynthetic process"/>
    <property type="evidence" value="ECO:0007669"/>
    <property type="project" value="UniProtKB-UniPathway"/>
</dbReference>
<dbReference type="InterPro" id="IPR004821">
    <property type="entry name" value="Cyt_trans-like"/>
</dbReference>
<evidence type="ECO:0000256" key="1">
    <source>
        <dbReference type="ARBA" id="ARBA00005189"/>
    </source>
</evidence>
<keyword evidence="5" id="KW-0812">Transmembrane</keyword>
<organism evidence="7">
    <name type="scientific">Zooxanthella nutricula</name>
    <dbReference type="NCBI Taxonomy" id="1333877"/>
    <lineage>
        <taxon>Eukaryota</taxon>
        <taxon>Sar</taxon>
        <taxon>Alveolata</taxon>
        <taxon>Dinophyceae</taxon>
        <taxon>Peridiniales</taxon>
        <taxon>Peridiniales incertae sedis</taxon>
        <taxon>Zooxanthella</taxon>
    </lineage>
</organism>
<evidence type="ECO:0000256" key="4">
    <source>
        <dbReference type="ARBA" id="ARBA00031473"/>
    </source>
</evidence>
<keyword evidence="5" id="KW-1133">Transmembrane helix</keyword>
<evidence type="ECO:0000313" key="7">
    <source>
        <dbReference type="EMBL" id="CAD9631089.1"/>
    </source>
</evidence>
<dbReference type="GO" id="GO:0004306">
    <property type="term" value="F:ethanolamine-phosphate cytidylyltransferase activity"/>
    <property type="evidence" value="ECO:0007669"/>
    <property type="project" value="UniProtKB-EC"/>
</dbReference>
<dbReference type="PANTHER" id="PTHR45780">
    <property type="entry name" value="ETHANOLAMINE-PHOSPHATE CYTIDYLYLTRANSFERASE"/>
    <property type="match status" value="1"/>
</dbReference>
<proteinExistence type="predicted"/>
<dbReference type="EC" id="2.7.7.14" evidence="3"/>
<dbReference type="AlphaFoldDB" id="A0A7S2Q2S7"/>
<accession>A0A7S2Q2S7</accession>
<dbReference type="NCBIfam" id="TIGR00125">
    <property type="entry name" value="cyt_tran_rel"/>
    <property type="match status" value="1"/>
</dbReference>
<keyword evidence="5" id="KW-0472">Membrane</keyword>
<protein>
    <recommendedName>
        <fullName evidence="3">ethanolamine-phosphate cytidylyltransferase</fullName>
        <ecNumber evidence="3">2.7.7.14</ecNumber>
    </recommendedName>
    <alternativeName>
        <fullName evidence="4">CTP:phosphoethanolamine cytidylyltransferase</fullName>
    </alternativeName>
</protein>
<dbReference type="Gene3D" id="3.40.50.620">
    <property type="entry name" value="HUPs"/>
    <property type="match status" value="1"/>
</dbReference>
<feature type="transmembrane region" description="Helical" evidence="5">
    <location>
        <begin position="178"/>
        <end position="199"/>
    </location>
</feature>
<reference evidence="7" key="1">
    <citation type="submission" date="2021-01" db="EMBL/GenBank/DDBJ databases">
        <authorList>
            <person name="Corre E."/>
            <person name="Pelletier E."/>
            <person name="Niang G."/>
            <person name="Scheremetjew M."/>
            <person name="Finn R."/>
            <person name="Kale V."/>
            <person name="Holt S."/>
            <person name="Cochrane G."/>
            <person name="Meng A."/>
            <person name="Brown T."/>
            <person name="Cohen L."/>
        </authorList>
    </citation>
    <scope>NUCLEOTIDE SEQUENCE</scope>
    <source>
        <strain evidence="7">RCC3387</strain>
    </source>
</reference>
<dbReference type="Pfam" id="PF01467">
    <property type="entry name" value="CTP_transf_like"/>
    <property type="match status" value="1"/>
</dbReference>
<dbReference type="InterPro" id="IPR014729">
    <property type="entry name" value="Rossmann-like_a/b/a_fold"/>
</dbReference>
<feature type="domain" description="Cytidyltransferase-like" evidence="6">
    <location>
        <begin position="365"/>
        <end position="493"/>
    </location>
</feature>
<comment type="pathway">
    <text evidence="2">Phospholipid metabolism; phosphatidylethanolamine biosynthesis; phosphatidylethanolamine from ethanolamine: step 2/3.</text>
</comment>
<feature type="transmembrane region" description="Helical" evidence="5">
    <location>
        <begin position="121"/>
        <end position="144"/>
    </location>
</feature>
<evidence type="ECO:0000256" key="3">
    <source>
        <dbReference type="ARBA" id="ARBA00024221"/>
    </source>
</evidence>
<evidence type="ECO:0000256" key="5">
    <source>
        <dbReference type="SAM" id="Phobius"/>
    </source>
</evidence>
<dbReference type="UniPathway" id="UPA00558">
    <property type="reaction ID" value="UER00742"/>
</dbReference>
<sequence>MAAHTIRPVNGLFLTFSEKDRVAEWSEYEYGTYQSVVGRAFAPALERLALLVPRNLSPNALSLAAVALVAQAWIFCALRAHSQPLLVGRAALAAAGAFWAFCAVAEANARSAKVNDSSLGVLFRSVCKLVGSALLIDLACALLLGHDPSAKWYCAEGVQTVMLMRHFSALMQGTQRRLAAIGHAELAVGAAGLAASWWLGPCAGQGQPGGRAGALGGAAPWALHCAAAQPKVLYWGVLVLSLCRLSWSRRRKEAQGRHGGTPGMLAVVLVLRCLAGAARAGPAEVAEHGSFGESLFMATAASDLLVANMAGRELHPWIVVMAIMTVLPAPAMLMPCLSAAYHGAVFIDLSYHLNIPVLQVVRNVYCDGIFDLCHIGHKNLFRRASKLGSHVKVGVIGDADANSYKRPPVMTAAEREREVRGCKGVSQIIQNAPFLVSAEFIAKHRIDVVCAGEEYFERFPDPDDDPYYRDARRLGIAVPMPRSWEMSTTDLIQRIQARGKDEKKSPT</sequence>
<dbReference type="GO" id="GO:0005737">
    <property type="term" value="C:cytoplasm"/>
    <property type="evidence" value="ECO:0007669"/>
    <property type="project" value="TreeGrafter"/>
</dbReference>
<feature type="transmembrane region" description="Helical" evidence="5">
    <location>
        <begin position="60"/>
        <end position="78"/>
    </location>
</feature>
<dbReference type="EMBL" id="HBGW01078903">
    <property type="protein sequence ID" value="CAD9631089.1"/>
    <property type="molecule type" value="Transcribed_RNA"/>
</dbReference>
<feature type="transmembrane region" description="Helical" evidence="5">
    <location>
        <begin position="317"/>
        <end position="341"/>
    </location>
</feature>
<evidence type="ECO:0000259" key="6">
    <source>
        <dbReference type="Pfam" id="PF01467"/>
    </source>
</evidence>
<evidence type="ECO:0000256" key="2">
    <source>
        <dbReference type="ARBA" id="ARBA00024191"/>
    </source>
</evidence>
<dbReference type="InterPro" id="IPR044608">
    <property type="entry name" value="Ect1/PCYT2"/>
</dbReference>
<dbReference type="SUPFAM" id="SSF52374">
    <property type="entry name" value="Nucleotidylyl transferase"/>
    <property type="match status" value="1"/>
</dbReference>